<gene>
    <name evidence="2" type="ORF">AMSG_00380</name>
</gene>
<dbReference type="AlphaFoldDB" id="A0A0L0DBE2"/>
<organism evidence="2 3">
    <name type="scientific">Thecamonas trahens ATCC 50062</name>
    <dbReference type="NCBI Taxonomy" id="461836"/>
    <lineage>
        <taxon>Eukaryota</taxon>
        <taxon>Apusozoa</taxon>
        <taxon>Apusomonadida</taxon>
        <taxon>Apusomonadidae</taxon>
        <taxon>Thecamonas</taxon>
    </lineage>
</organism>
<dbReference type="GeneID" id="25560189"/>
<keyword evidence="1" id="KW-1133">Transmembrane helix</keyword>
<feature type="transmembrane region" description="Helical" evidence="1">
    <location>
        <begin position="12"/>
        <end position="32"/>
    </location>
</feature>
<keyword evidence="1" id="KW-0472">Membrane</keyword>
<keyword evidence="3" id="KW-1185">Reference proteome</keyword>
<dbReference type="OrthoDB" id="426386at2759"/>
<evidence type="ECO:0000256" key="1">
    <source>
        <dbReference type="SAM" id="Phobius"/>
    </source>
</evidence>
<name>A0A0L0DBE2_THETB</name>
<evidence type="ECO:0000313" key="2">
    <source>
        <dbReference type="EMBL" id="KNC48603.1"/>
    </source>
</evidence>
<dbReference type="RefSeq" id="XP_013762659.1">
    <property type="nucleotide sequence ID" value="XM_013907205.1"/>
</dbReference>
<reference evidence="2 3" key="1">
    <citation type="submission" date="2010-05" db="EMBL/GenBank/DDBJ databases">
        <title>The Genome Sequence of Thecamonas trahens ATCC 50062.</title>
        <authorList>
            <consortium name="The Broad Institute Genome Sequencing Platform"/>
            <person name="Russ C."/>
            <person name="Cuomo C."/>
            <person name="Shea T."/>
            <person name="Young S.K."/>
            <person name="Zeng Q."/>
            <person name="Koehrsen M."/>
            <person name="Haas B."/>
            <person name="Borodovsky M."/>
            <person name="Guigo R."/>
            <person name="Alvarado L."/>
            <person name="Berlin A."/>
            <person name="Bochicchio J."/>
            <person name="Borenstein D."/>
            <person name="Chapman S."/>
            <person name="Chen Z."/>
            <person name="Freedman E."/>
            <person name="Gellesch M."/>
            <person name="Goldberg J."/>
            <person name="Griggs A."/>
            <person name="Gujja S."/>
            <person name="Heilman E."/>
            <person name="Heiman D."/>
            <person name="Hepburn T."/>
            <person name="Howarth C."/>
            <person name="Jen D."/>
            <person name="Larson L."/>
            <person name="Mehta T."/>
            <person name="Park D."/>
            <person name="Pearson M."/>
            <person name="Roberts A."/>
            <person name="Saif S."/>
            <person name="Shenoy N."/>
            <person name="Sisk P."/>
            <person name="Stolte C."/>
            <person name="Sykes S."/>
            <person name="Thomson T."/>
            <person name="Walk T."/>
            <person name="White J."/>
            <person name="Yandava C."/>
            <person name="Burger G."/>
            <person name="Gray M.W."/>
            <person name="Holland P.W.H."/>
            <person name="King N."/>
            <person name="Lang F.B.F."/>
            <person name="Roger A.J."/>
            <person name="Ruiz-Trillo I."/>
            <person name="Lander E."/>
            <person name="Nusbaum C."/>
        </authorList>
    </citation>
    <scope>NUCLEOTIDE SEQUENCE [LARGE SCALE GENOMIC DNA]</scope>
    <source>
        <strain evidence="2 3">ATCC 50062</strain>
    </source>
</reference>
<keyword evidence="1" id="KW-0812">Transmembrane</keyword>
<accession>A0A0L0DBE2</accession>
<dbReference type="Proteomes" id="UP000054408">
    <property type="component" value="Unassembled WGS sequence"/>
</dbReference>
<evidence type="ECO:0000313" key="3">
    <source>
        <dbReference type="Proteomes" id="UP000054408"/>
    </source>
</evidence>
<sequence>MLNRTLRRHPTGAFLSYPVAALSTWGVLYGALAVAGVSASPAMALAYVAGRLTARLSFPLGVAAAVPLAKLAPILTRIKVSALLVTPRNSFLGTAPREDASVESAAAVQKVERWMRKLEGPIDTYGAALLIGRRVVGLSKVAAFYGAISYGVDVEGMLASWGLAAEVGETAGLLAVATAANTLAFPVHVAGAVAAAPHMSALLRRIQAAGSIRAFVSRPEARTQARTAS</sequence>
<proteinExistence type="predicted"/>
<protein>
    <recommendedName>
        <fullName evidence="4">DUF1279 domain-containing protein</fullName>
    </recommendedName>
</protein>
<evidence type="ECO:0008006" key="4">
    <source>
        <dbReference type="Google" id="ProtNLM"/>
    </source>
</evidence>
<dbReference type="EMBL" id="GL349434">
    <property type="protein sequence ID" value="KNC48603.1"/>
    <property type="molecule type" value="Genomic_DNA"/>
</dbReference>
<dbReference type="OMA" id="MRCSINS"/>